<evidence type="ECO:0000313" key="3">
    <source>
        <dbReference type="EMBL" id="VFP80820.1"/>
    </source>
</evidence>
<reference evidence="3 4" key="1">
    <citation type="submission" date="2019-02" db="EMBL/GenBank/DDBJ databases">
        <authorList>
            <person name="Manzano-Marin A."/>
            <person name="Manzano-Marin A."/>
        </authorList>
    </citation>
    <scope>NUCLEOTIDE SEQUENCE [LARGE SCALE GENOMIC DNA]</scope>
    <source>
        <strain evidence="3 4">ErCicuneomaculata</strain>
        <plasmid evidence="4">pbiothi</plasmid>
    </source>
</reference>
<proteinExistence type="inferred from homology"/>
<dbReference type="InterPro" id="IPR000594">
    <property type="entry name" value="ThiF_NAD_FAD-bd"/>
</dbReference>
<keyword evidence="3" id="KW-0548">Nucleotidyltransferase</keyword>
<dbReference type="RefSeq" id="WP_157993879.1">
    <property type="nucleotide sequence ID" value="NZ_LR217704.1"/>
</dbReference>
<dbReference type="PANTHER" id="PTHR10953">
    <property type="entry name" value="UBIQUITIN-ACTIVATING ENZYME E1"/>
    <property type="match status" value="1"/>
</dbReference>
<evidence type="ECO:0000256" key="1">
    <source>
        <dbReference type="ARBA" id="ARBA00009919"/>
    </source>
</evidence>
<dbReference type="EC" id="2.7.7.73" evidence="3"/>
<dbReference type="AlphaFoldDB" id="A0A451D530"/>
<dbReference type="GO" id="GO:0016779">
    <property type="term" value="F:nucleotidyltransferase activity"/>
    <property type="evidence" value="ECO:0007669"/>
    <property type="project" value="UniProtKB-KW"/>
</dbReference>
<organism evidence="3 4">
    <name type="scientific">Candidatus Erwinia haradaeae</name>
    <dbReference type="NCBI Taxonomy" id="1922217"/>
    <lineage>
        <taxon>Bacteria</taxon>
        <taxon>Pseudomonadati</taxon>
        <taxon>Pseudomonadota</taxon>
        <taxon>Gammaproteobacteria</taxon>
        <taxon>Enterobacterales</taxon>
        <taxon>Erwiniaceae</taxon>
        <taxon>Erwinia</taxon>
    </lineage>
</organism>
<dbReference type="EMBL" id="LR217704">
    <property type="protein sequence ID" value="VFP80820.1"/>
    <property type="molecule type" value="Genomic_DNA"/>
</dbReference>
<keyword evidence="3" id="KW-0808">Transferase</keyword>
<dbReference type="FunFam" id="3.40.50.720:FF:000080">
    <property type="entry name" value="Thiazole biosynthesis adenylyltransferase ThiF"/>
    <property type="match status" value="1"/>
</dbReference>
<dbReference type="NCBIfam" id="NF004281">
    <property type="entry name" value="PRK05690.1"/>
    <property type="match status" value="1"/>
</dbReference>
<dbReference type="InterPro" id="IPR045886">
    <property type="entry name" value="ThiF/MoeB/HesA"/>
</dbReference>
<geneLocation type="plasmid" evidence="4">
    <name>pbiothi</name>
</geneLocation>
<dbReference type="GO" id="GO:0008641">
    <property type="term" value="F:ubiquitin-like modifier activating enzyme activity"/>
    <property type="evidence" value="ECO:0007669"/>
    <property type="project" value="InterPro"/>
</dbReference>
<feature type="domain" description="THIF-type NAD/FAD binding fold" evidence="2">
    <location>
        <begin position="10"/>
        <end position="239"/>
    </location>
</feature>
<evidence type="ECO:0000259" key="2">
    <source>
        <dbReference type="Pfam" id="PF00899"/>
    </source>
</evidence>
<protein>
    <submittedName>
        <fullName evidence="3">Sulfur carrier protein ThiS adenylyltransferase</fullName>
        <ecNumber evidence="3">2.7.7.73</ecNumber>
    </submittedName>
</protein>
<dbReference type="PANTHER" id="PTHR10953:SF240">
    <property type="entry name" value="SULFUR CARRIER PROTEIN THIS ADENYLYLTRANSFERASE"/>
    <property type="match status" value="1"/>
</dbReference>
<dbReference type="Gene3D" id="3.40.50.720">
    <property type="entry name" value="NAD(P)-binding Rossmann-like Domain"/>
    <property type="match status" value="1"/>
</dbReference>
<keyword evidence="3" id="KW-0614">Plasmid</keyword>
<comment type="similarity">
    <text evidence="1">Belongs to the HesA/MoeB/ThiF family.</text>
</comment>
<sequence>MLNDQDFLRYSRHLLLDEIGNQGQQNLQSATVLLCGLGGLGSPAALYLAAAGVGTLILADDDCLNITNLQRQILYTTNDIGQLKTETAKRHLKKLNVHVRYISSPHRLEGVCLEKHVLDADIILDCSDNIITRHNINAACIQYNKPLISASAVGFYGQIFLIEPPWKHGCYACLFPSKNEMQRNCRNSGVLGPLVGIMGSFQALEAIKIICKIKTSLSGKICLFNGISLQWRTLTLSRSYHCDICAKTMQRAGTLLAPFDTKGD</sequence>
<dbReference type="Pfam" id="PF00899">
    <property type="entry name" value="ThiF"/>
    <property type="match status" value="1"/>
</dbReference>
<dbReference type="GO" id="GO:0004792">
    <property type="term" value="F:thiosulfate-cyanide sulfurtransferase activity"/>
    <property type="evidence" value="ECO:0007669"/>
    <property type="project" value="TreeGrafter"/>
</dbReference>
<dbReference type="GO" id="GO:0005829">
    <property type="term" value="C:cytosol"/>
    <property type="evidence" value="ECO:0007669"/>
    <property type="project" value="TreeGrafter"/>
</dbReference>
<gene>
    <name evidence="3" type="primary">thiF</name>
    <name evidence="3" type="ORF">ERCICUMA2628_688</name>
</gene>
<dbReference type="GO" id="GO:0008146">
    <property type="term" value="F:sulfotransferase activity"/>
    <property type="evidence" value="ECO:0007669"/>
    <property type="project" value="TreeGrafter"/>
</dbReference>
<evidence type="ECO:0000313" key="4">
    <source>
        <dbReference type="Proteomes" id="UP000294412"/>
    </source>
</evidence>
<dbReference type="InterPro" id="IPR035985">
    <property type="entry name" value="Ubiquitin-activating_enz"/>
</dbReference>
<accession>A0A451D530</accession>
<dbReference type="SUPFAM" id="SSF69572">
    <property type="entry name" value="Activating enzymes of the ubiquitin-like proteins"/>
    <property type="match status" value="1"/>
</dbReference>
<name>A0A451D530_9GAMM</name>
<dbReference type="Proteomes" id="UP000294412">
    <property type="component" value="Plasmid pBioThi"/>
</dbReference>
<dbReference type="CDD" id="cd00757">
    <property type="entry name" value="ThiF_MoeB_HesA_family"/>
    <property type="match status" value="1"/>
</dbReference>
<dbReference type="OrthoDB" id="9804286at2"/>